<dbReference type="EMBL" id="CP017634">
    <property type="protein sequence ID" value="ATW26857.1"/>
    <property type="molecule type" value="Genomic_DNA"/>
</dbReference>
<dbReference type="InterPro" id="IPR023210">
    <property type="entry name" value="NADP_OxRdtase_dom"/>
</dbReference>
<dbReference type="InterPro" id="IPR053135">
    <property type="entry name" value="AKR2_Oxidoreductase"/>
</dbReference>
<keyword evidence="1" id="KW-0479">Metal-binding</keyword>
<accession>A0A3G1KWT5</accession>
<dbReference type="InterPro" id="IPR017900">
    <property type="entry name" value="4Fe4S_Fe_S_CS"/>
</dbReference>
<reference evidence="5 6" key="1">
    <citation type="submission" date="2016-10" db="EMBL/GenBank/DDBJ databases">
        <title>Complete Genome Sequence of Peptococcaceae strain DCMF.</title>
        <authorList>
            <person name="Edwards R.J."/>
            <person name="Holland S.I."/>
            <person name="Deshpande N.P."/>
            <person name="Wong Y.K."/>
            <person name="Ertan H."/>
            <person name="Manefield M."/>
            <person name="Russell T.L."/>
            <person name="Lee M.J."/>
        </authorList>
    </citation>
    <scope>NUCLEOTIDE SEQUENCE [LARGE SCALE GENOMIC DNA]</scope>
    <source>
        <strain evidence="5 6">DCMF</strain>
    </source>
</reference>
<dbReference type="Proteomes" id="UP000323521">
    <property type="component" value="Chromosome"/>
</dbReference>
<dbReference type="RefSeq" id="WP_148136184.1">
    <property type="nucleotide sequence ID" value="NZ_CP017634.1"/>
</dbReference>
<evidence type="ECO:0000256" key="2">
    <source>
        <dbReference type="ARBA" id="ARBA00023004"/>
    </source>
</evidence>
<dbReference type="CDD" id="cd19096">
    <property type="entry name" value="AKR_Fe-S_oxidoreductase"/>
    <property type="match status" value="1"/>
</dbReference>
<dbReference type="Gene3D" id="3.20.20.100">
    <property type="entry name" value="NADP-dependent oxidoreductase domain"/>
    <property type="match status" value="1"/>
</dbReference>
<dbReference type="SUPFAM" id="SSF51430">
    <property type="entry name" value="NAD(P)-linked oxidoreductase"/>
    <property type="match status" value="1"/>
</dbReference>
<dbReference type="GO" id="GO:0051536">
    <property type="term" value="F:iron-sulfur cluster binding"/>
    <property type="evidence" value="ECO:0007669"/>
    <property type="project" value="UniProtKB-KW"/>
</dbReference>
<organism evidence="5 6">
    <name type="scientific">Formimonas warabiya</name>
    <dbReference type="NCBI Taxonomy" id="1761012"/>
    <lineage>
        <taxon>Bacteria</taxon>
        <taxon>Bacillati</taxon>
        <taxon>Bacillota</taxon>
        <taxon>Clostridia</taxon>
        <taxon>Eubacteriales</taxon>
        <taxon>Peptococcaceae</taxon>
        <taxon>Candidatus Formimonas</taxon>
    </lineage>
</organism>
<dbReference type="InterPro" id="IPR036812">
    <property type="entry name" value="NAD(P)_OxRdtase_dom_sf"/>
</dbReference>
<dbReference type="PANTHER" id="PTHR43312:SF2">
    <property type="entry name" value="OXIDOREDUCTASE"/>
    <property type="match status" value="1"/>
</dbReference>
<evidence type="ECO:0000259" key="4">
    <source>
        <dbReference type="PROSITE" id="PS51379"/>
    </source>
</evidence>
<dbReference type="AlphaFoldDB" id="A0A3G1KWT5"/>
<proteinExistence type="predicted"/>
<dbReference type="Pfam" id="PF00248">
    <property type="entry name" value="Aldo_ket_red"/>
    <property type="match status" value="1"/>
</dbReference>
<feature type="domain" description="4Fe-4S ferredoxin-type" evidence="4">
    <location>
        <begin position="345"/>
        <end position="374"/>
    </location>
</feature>
<evidence type="ECO:0000256" key="3">
    <source>
        <dbReference type="ARBA" id="ARBA00023014"/>
    </source>
</evidence>
<evidence type="ECO:0000313" key="6">
    <source>
        <dbReference type="Proteomes" id="UP000323521"/>
    </source>
</evidence>
<gene>
    <name evidence="5" type="ORF">DCMF_20690</name>
</gene>
<dbReference type="Pfam" id="PF13187">
    <property type="entry name" value="Fer4_9"/>
    <property type="match status" value="1"/>
</dbReference>
<protein>
    <submittedName>
        <fullName evidence="5">Aldo/keto reductase</fullName>
    </submittedName>
</protein>
<dbReference type="InterPro" id="IPR017896">
    <property type="entry name" value="4Fe4S_Fe-S-bd"/>
</dbReference>
<dbReference type="KEGG" id="fwa:DCMF_20690"/>
<name>A0A3G1KWT5_FORW1</name>
<dbReference type="OrthoDB" id="9773828at2"/>
<dbReference type="PROSITE" id="PS00198">
    <property type="entry name" value="4FE4S_FER_1"/>
    <property type="match status" value="1"/>
</dbReference>
<keyword evidence="6" id="KW-1185">Reference proteome</keyword>
<dbReference type="GO" id="GO:0046872">
    <property type="term" value="F:metal ion binding"/>
    <property type="evidence" value="ECO:0007669"/>
    <property type="project" value="UniProtKB-KW"/>
</dbReference>
<dbReference type="PANTHER" id="PTHR43312">
    <property type="entry name" value="D-THREO-ALDOSE 1-DEHYDROGENASE"/>
    <property type="match status" value="1"/>
</dbReference>
<sequence>MLYRDFGKTEERVSILGFGCMRLPVTGSDPTNIDEDAAIKMMHYAIDRGVNYVDTAYPYHGAGFNQGGASEPLVAKALKNGYRERVNLATKLPSWLIKTRSDMDKYLNEQLERLETDTIDFYLAHSLNANVWPVLRKAGITEFFDQAIKDGRIKYAGFSFHDQVNLFKEIVDDYDWSFCQIQYNYLDEDFQAGKEGLDYAAKKGLGIAIMEPLRGGNIVNLPKEAKAIMDRAHVQRSAAEWGLRWVWNHPEVSLVLSGMTTMDHVVENVKVAQDAEPHALTTDELEMFDQIKKVFQEKIKVNCTACGYCMPCPAGINIPRCFSIYNDHWVFDGSPLAKKSYAVMSKMSTPPSKCAECGKCESHCPQGIAIPQELKNVTAIFE</sequence>
<dbReference type="PROSITE" id="PS51379">
    <property type="entry name" value="4FE4S_FER_2"/>
    <property type="match status" value="1"/>
</dbReference>
<keyword evidence="3" id="KW-0411">Iron-sulfur</keyword>
<keyword evidence="2" id="KW-0408">Iron</keyword>
<evidence type="ECO:0000256" key="1">
    <source>
        <dbReference type="ARBA" id="ARBA00022723"/>
    </source>
</evidence>
<evidence type="ECO:0000313" key="5">
    <source>
        <dbReference type="EMBL" id="ATW26857.1"/>
    </source>
</evidence>